<dbReference type="AlphaFoldDB" id="A0A5N5XHB8"/>
<evidence type="ECO:0000259" key="1">
    <source>
        <dbReference type="Pfam" id="PF21346"/>
    </source>
</evidence>
<accession>A0A5N5XHB8</accession>
<dbReference type="InterPro" id="IPR048331">
    <property type="entry name" value="PcRGLX/YetA_3rd"/>
</dbReference>
<dbReference type="InterPro" id="IPR045793">
    <property type="entry name" value="PcRGLX/YetA-like"/>
</dbReference>
<proteinExistence type="predicted"/>
<evidence type="ECO:0000313" key="2">
    <source>
        <dbReference type="EMBL" id="KAB8079567.1"/>
    </source>
</evidence>
<dbReference type="Pfam" id="PF21346">
    <property type="entry name" value="PcRGLX_3rd"/>
    <property type="match status" value="1"/>
</dbReference>
<reference evidence="2 3" key="1">
    <citation type="submission" date="2019-04" db="EMBL/GenBank/DDBJ databases">
        <title>Friends and foes A comparative genomics study of 23 Aspergillus species from section Flavi.</title>
        <authorList>
            <consortium name="DOE Joint Genome Institute"/>
            <person name="Kjaerbolling I."/>
            <person name="Vesth T."/>
            <person name="Frisvad J.C."/>
            <person name="Nybo J.L."/>
            <person name="Theobald S."/>
            <person name="Kildgaard S."/>
            <person name="Isbrandt T."/>
            <person name="Kuo A."/>
            <person name="Sato A."/>
            <person name="Lyhne E.K."/>
            <person name="Kogle M.E."/>
            <person name="Wiebenga A."/>
            <person name="Kun R.S."/>
            <person name="Lubbers R.J."/>
            <person name="Makela M.R."/>
            <person name="Barry K."/>
            <person name="Chovatia M."/>
            <person name="Clum A."/>
            <person name="Daum C."/>
            <person name="Haridas S."/>
            <person name="He G."/>
            <person name="LaButti K."/>
            <person name="Lipzen A."/>
            <person name="Mondo S."/>
            <person name="Riley R."/>
            <person name="Salamov A."/>
            <person name="Simmons B.A."/>
            <person name="Magnuson J.K."/>
            <person name="Henrissat B."/>
            <person name="Mortensen U.H."/>
            <person name="Larsen T.O."/>
            <person name="Devries R.P."/>
            <person name="Grigoriev I.V."/>
            <person name="Machida M."/>
            <person name="Baker S.E."/>
            <person name="Andersen M.R."/>
        </authorList>
    </citation>
    <scope>NUCLEOTIDE SEQUENCE [LARGE SCALE GENOMIC DNA]</scope>
    <source>
        <strain evidence="2 3">CBS 151.66</strain>
    </source>
</reference>
<dbReference type="PANTHER" id="PTHR40081">
    <property type="entry name" value="CONCANAVALIN A-LIKE LECTIN/GLUCANASE"/>
    <property type="match status" value="1"/>
</dbReference>
<dbReference type="PANTHER" id="PTHR40081:SF1">
    <property type="entry name" value="TAT PATHWAY SIGNAL SEQUENCE DOMAIN PROTEIN"/>
    <property type="match status" value="1"/>
</dbReference>
<dbReference type="OrthoDB" id="4798501at2759"/>
<dbReference type="Proteomes" id="UP000326565">
    <property type="component" value="Unassembled WGS sequence"/>
</dbReference>
<gene>
    <name evidence="2" type="ORF">BDV29DRAFT_151852</name>
</gene>
<evidence type="ECO:0000313" key="3">
    <source>
        <dbReference type="Proteomes" id="UP000326565"/>
    </source>
</evidence>
<sequence>MISDPEYILQTGALGTFWSTSSLQGSATPAEAEIDRNLDFLFYFYREHVFRRNWYGFWDHGDIMHTYDGDRHTWCYDIGGYAWDNSELSPDLFFWLYFLRTSREDAYRLAEALTRHTGEVDVYHTGPLKGLGTRHGVQHWSDSCKQARISNALYRWIFFYLTGGDERTGEMIEETLSAETAFLMLDPYRKVRQGKEVYKPTAGAVSISLGTDWPAFAAAWFIAWERRTVGWESMKEKLNNSMRGISCLSNGFVTRMALYDICTGRINTPANDPSNLGVVKVSHLSAMFGLFEICSVLIDTIAGDLPKGFEEVWLDYCLYFNAAADDQLRRYRVGSGNLKLRQGHSRLTAYAASILGESSLAQRAWKEFYTGDGYTPDLPWNSQLVAGCVVPVPIEEASWISTNISSLYGLAAIQNVALTRRYLGDER</sequence>
<keyword evidence="3" id="KW-1185">Reference proteome</keyword>
<name>A0A5N5XHB8_9EURO</name>
<organism evidence="2 3">
    <name type="scientific">Aspergillus leporis</name>
    <dbReference type="NCBI Taxonomy" id="41062"/>
    <lineage>
        <taxon>Eukaryota</taxon>
        <taxon>Fungi</taxon>
        <taxon>Dikarya</taxon>
        <taxon>Ascomycota</taxon>
        <taxon>Pezizomycotina</taxon>
        <taxon>Eurotiomycetes</taxon>
        <taxon>Eurotiomycetidae</taxon>
        <taxon>Eurotiales</taxon>
        <taxon>Aspergillaceae</taxon>
        <taxon>Aspergillus</taxon>
        <taxon>Aspergillus subgen. Circumdati</taxon>
    </lineage>
</organism>
<feature type="domain" description="PcRGLX/YetA-like C-terminal alpha/alpha toroid" evidence="1">
    <location>
        <begin position="2"/>
        <end position="421"/>
    </location>
</feature>
<protein>
    <recommendedName>
        <fullName evidence="1">PcRGLX/YetA-like C-terminal alpha/alpha toroid domain-containing protein</fullName>
    </recommendedName>
</protein>
<dbReference type="EMBL" id="ML732150">
    <property type="protein sequence ID" value="KAB8079567.1"/>
    <property type="molecule type" value="Genomic_DNA"/>
</dbReference>